<dbReference type="Pfam" id="PF03972">
    <property type="entry name" value="MmgE_PrpD_N"/>
    <property type="match status" value="1"/>
</dbReference>
<evidence type="ECO:0000256" key="1">
    <source>
        <dbReference type="ARBA" id="ARBA00006174"/>
    </source>
</evidence>
<gene>
    <name evidence="4" type="ORF">CQY20_14780</name>
</gene>
<dbReference type="InterPro" id="IPR045337">
    <property type="entry name" value="MmgE_PrpD_C"/>
</dbReference>
<comment type="caution">
    <text evidence="4">The sequence shown here is derived from an EMBL/GenBank/DDBJ whole genome shotgun (WGS) entry which is preliminary data.</text>
</comment>
<evidence type="ECO:0000313" key="4">
    <source>
        <dbReference type="EMBL" id="PEG37975.1"/>
    </source>
</evidence>
<dbReference type="InterPro" id="IPR042183">
    <property type="entry name" value="MmgE/PrpD_sf_1"/>
</dbReference>
<dbReference type="SUPFAM" id="SSF103378">
    <property type="entry name" value="2-methylcitrate dehydratase PrpD"/>
    <property type="match status" value="1"/>
</dbReference>
<protein>
    <submittedName>
        <fullName evidence="4">2-methylcitrate dehydratase</fullName>
    </submittedName>
</protein>
<dbReference type="Gene3D" id="1.10.4100.10">
    <property type="entry name" value="2-methylcitrate dehydratase PrpD"/>
    <property type="match status" value="1"/>
</dbReference>
<comment type="similarity">
    <text evidence="1">Belongs to the PrpD family.</text>
</comment>
<evidence type="ECO:0000313" key="5">
    <source>
        <dbReference type="Proteomes" id="UP000220914"/>
    </source>
</evidence>
<organism evidence="4 5">
    <name type="scientific">Mycolicibacterium agri</name>
    <name type="common">Mycobacterium agri</name>
    <dbReference type="NCBI Taxonomy" id="36811"/>
    <lineage>
        <taxon>Bacteria</taxon>
        <taxon>Bacillati</taxon>
        <taxon>Actinomycetota</taxon>
        <taxon>Actinomycetes</taxon>
        <taxon>Mycobacteriales</taxon>
        <taxon>Mycobacteriaceae</taxon>
        <taxon>Mycolicibacterium</taxon>
    </lineage>
</organism>
<dbReference type="Pfam" id="PF19305">
    <property type="entry name" value="MmgE_PrpD_C"/>
    <property type="match status" value="1"/>
</dbReference>
<dbReference type="PANTHER" id="PTHR16943">
    <property type="entry name" value="2-METHYLCITRATE DEHYDRATASE-RELATED"/>
    <property type="match status" value="1"/>
</dbReference>
<dbReference type="InterPro" id="IPR045336">
    <property type="entry name" value="MmgE_PrpD_N"/>
</dbReference>
<reference evidence="4 5" key="1">
    <citation type="submission" date="2017-10" db="EMBL/GenBank/DDBJ databases">
        <title>The new phylogeny of genus Mycobacterium.</title>
        <authorList>
            <person name="Tortoli E."/>
            <person name="Trovato A."/>
            <person name="Cirillo D.M."/>
        </authorList>
    </citation>
    <scope>NUCLEOTIDE SEQUENCE [LARGE SCALE GENOMIC DNA]</scope>
    <source>
        <strain evidence="4 5">CCUG37673</strain>
    </source>
</reference>
<evidence type="ECO:0000259" key="3">
    <source>
        <dbReference type="Pfam" id="PF19305"/>
    </source>
</evidence>
<dbReference type="EMBL" id="PDCP01000023">
    <property type="protein sequence ID" value="PEG37975.1"/>
    <property type="molecule type" value="Genomic_DNA"/>
</dbReference>
<dbReference type="Proteomes" id="UP000220914">
    <property type="component" value="Unassembled WGS sequence"/>
</dbReference>
<accession>A0A2A7N1Q9</accession>
<dbReference type="AlphaFoldDB" id="A0A2A7N1Q9"/>
<dbReference type="OrthoDB" id="9797528at2"/>
<dbReference type="Gene3D" id="3.30.1330.120">
    <property type="entry name" value="2-methylcitrate dehydratase PrpD"/>
    <property type="match status" value="1"/>
</dbReference>
<dbReference type="GO" id="GO:0016829">
    <property type="term" value="F:lyase activity"/>
    <property type="evidence" value="ECO:0007669"/>
    <property type="project" value="InterPro"/>
</dbReference>
<feature type="domain" description="MmgE/PrpD N-terminal" evidence="2">
    <location>
        <begin position="19"/>
        <end position="258"/>
    </location>
</feature>
<dbReference type="InterPro" id="IPR005656">
    <property type="entry name" value="MmgE_PrpD"/>
</dbReference>
<name>A0A2A7N1Q9_MYCAG</name>
<feature type="domain" description="MmgE/PrpD C-terminal" evidence="3">
    <location>
        <begin position="277"/>
        <end position="425"/>
    </location>
</feature>
<dbReference type="InterPro" id="IPR036148">
    <property type="entry name" value="MmgE/PrpD_sf"/>
</dbReference>
<keyword evidence="5" id="KW-1185">Reference proteome</keyword>
<proteinExistence type="inferred from homology"/>
<dbReference type="PANTHER" id="PTHR16943:SF8">
    <property type="entry name" value="2-METHYLCITRATE DEHYDRATASE"/>
    <property type="match status" value="1"/>
</dbReference>
<evidence type="ECO:0000259" key="2">
    <source>
        <dbReference type="Pfam" id="PF03972"/>
    </source>
</evidence>
<sequence>MVRCHGERRKRMSSNVTARIAAFVSGLQWADVPESAREAARRTAANVVGLSVGAAHAPASKAALATAADLGQRGDARVLGRRERLTPPWAALVNGLTAHVEDFDDTYLACILHPGAPIVPAALAAGEIARPGGEDLMAGVVAGVEVASRLGDALWPSHFDRGWHVTATTGPVGAACAAARILGMDAGGTAAAIAIAATQAAGHTEQLGSMTKSFQVGRAAAIGIEAALLASEGFTGPAEPLAGRRGMAALMAADADWSVMADLGSRWLIELNALKPYSCGIVSHPVIDAGRSLRADVADGGEIADVLLEVHPRVLDVMGVADPATGLQSKFSVHHCFAVGLLRGAGGPPEFSDECAIDPAVQELRRKVRTELDPSLPADSCRVTVTLTSGEKLARTVEHATGSVSAPMTTEQLQDKVVRLAHHLDDPTQLWTVASNLDRVSDVSELFAVAGSPSAVV</sequence>
<dbReference type="InterPro" id="IPR042188">
    <property type="entry name" value="MmgE/PrpD_sf_2"/>
</dbReference>